<accession>A0A368HDG5</accession>
<protein>
    <submittedName>
        <fullName evidence="2">Uncharacterized protein</fullName>
    </submittedName>
</protein>
<evidence type="ECO:0000313" key="2">
    <source>
        <dbReference type="EMBL" id="RCN53728.1"/>
    </source>
</evidence>
<dbReference type="AlphaFoldDB" id="A0A368HDG5"/>
<organism evidence="2 3">
    <name type="scientific">Ancylostoma caninum</name>
    <name type="common">Dog hookworm</name>
    <dbReference type="NCBI Taxonomy" id="29170"/>
    <lineage>
        <taxon>Eukaryota</taxon>
        <taxon>Metazoa</taxon>
        <taxon>Ecdysozoa</taxon>
        <taxon>Nematoda</taxon>
        <taxon>Chromadorea</taxon>
        <taxon>Rhabditida</taxon>
        <taxon>Rhabditina</taxon>
        <taxon>Rhabditomorpha</taxon>
        <taxon>Strongyloidea</taxon>
        <taxon>Ancylostomatidae</taxon>
        <taxon>Ancylostomatinae</taxon>
        <taxon>Ancylostoma</taxon>
    </lineage>
</organism>
<comment type="caution">
    <text evidence="2">The sequence shown here is derived from an EMBL/GenBank/DDBJ whole genome shotgun (WGS) entry which is preliminary data.</text>
</comment>
<evidence type="ECO:0000256" key="1">
    <source>
        <dbReference type="SAM" id="MobiDB-lite"/>
    </source>
</evidence>
<feature type="region of interest" description="Disordered" evidence="1">
    <location>
        <begin position="100"/>
        <end position="162"/>
    </location>
</feature>
<dbReference type="EMBL" id="JOJR01000001">
    <property type="protein sequence ID" value="RCN53728.1"/>
    <property type="molecule type" value="Genomic_DNA"/>
</dbReference>
<proteinExistence type="predicted"/>
<gene>
    <name evidence="2" type="ORF">ANCCAN_00222</name>
</gene>
<feature type="compositionally biased region" description="Basic and acidic residues" evidence="1">
    <location>
        <begin position="118"/>
        <end position="127"/>
    </location>
</feature>
<name>A0A368HDG5_ANCCA</name>
<dbReference type="OrthoDB" id="10538463at2759"/>
<feature type="compositionally biased region" description="Basic and acidic residues" evidence="1">
    <location>
        <begin position="77"/>
        <end position="86"/>
    </location>
</feature>
<sequence length="217" mass="24592">MKYLEDYCSNDTNDLQSNNVGVESSPKEKENAETPDDVQETSSAPASSTSGAQITDAKSEEIHKSISTKKSPLVDGDAGHAEKITEKPFPTMVTMVYTRSGTEPPRWNSDSRHKAKIKQAEKERQQELMKVPYEIPEAESEEGLSFRKRTRKPRTTTPSTPRPMLKRYVVRAFVNKNIPETDGLDEREFDKIVELELVSSQVQFSVKFRFIKFITTA</sequence>
<keyword evidence="3" id="KW-1185">Reference proteome</keyword>
<reference evidence="2 3" key="1">
    <citation type="submission" date="2014-10" db="EMBL/GenBank/DDBJ databases">
        <title>Draft genome of the hookworm Ancylostoma caninum.</title>
        <authorList>
            <person name="Mitreva M."/>
        </authorList>
    </citation>
    <scope>NUCLEOTIDE SEQUENCE [LARGE SCALE GENOMIC DNA]</scope>
    <source>
        <strain evidence="2 3">Baltimore</strain>
    </source>
</reference>
<feature type="compositionally biased region" description="Low complexity" evidence="1">
    <location>
        <begin position="41"/>
        <end position="50"/>
    </location>
</feature>
<evidence type="ECO:0000313" key="3">
    <source>
        <dbReference type="Proteomes" id="UP000252519"/>
    </source>
</evidence>
<feature type="region of interest" description="Disordered" evidence="1">
    <location>
        <begin position="1"/>
        <end position="87"/>
    </location>
</feature>
<dbReference type="Proteomes" id="UP000252519">
    <property type="component" value="Unassembled WGS sequence"/>
</dbReference>
<feature type="compositionally biased region" description="Polar residues" evidence="1">
    <location>
        <begin position="9"/>
        <end position="22"/>
    </location>
</feature>